<organism evidence="4 5">
    <name type="scientific">Gimesia algae</name>
    <dbReference type="NCBI Taxonomy" id="2527971"/>
    <lineage>
        <taxon>Bacteria</taxon>
        <taxon>Pseudomonadati</taxon>
        <taxon>Planctomycetota</taxon>
        <taxon>Planctomycetia</taxon>
        <taxon>Planctomycetales</taxon>
        <taxon>Planctomycetaceae</taxon>
        <taxon>Gimesia</taxon>
    </lineage>
</organism>
<feature type="transmembrane region" description="Helical" evidence="2">
    <location>
        <begin position="41"/>
        <end position="61"/>
    </location>
</feature>
<keyword evidence="2" id="KW-1133">Transmembrane helix</keyword>
<proteinExistence type="predicted"/>
<feature type="transmembrane region" description="Helical" evidence="2">
    <location>
        <begin position="145"/>
        <end position="167"/>
    </location>
</feature>
<evidence type="ECO:0000313" key="5">
    <source>
        <dbReference type="Proteomes" id="UP000316855"/>
    </source>
</evidence>
<dbReference type="AlphaFoldDB" id="A0A517V5Z0"/>
<reference evidence="4 5" key="1">
    <citation type="submission" date="2019-02" db="EMBL/GenBank/DDBJ databases">
        <title>Deep-cultivation of Planctomycetes and their phenomic and genomic characterization uncovers novel biology.</title>
        <authorList>
            <person name="Wiegand S."/>
            <person name="Jogler M."/>
            <person name="Boedeker C."/>
            <person name="Pinto D."/>
            <person name="Vollmers J."/>
            <person name="Rivas-Marin E."/>
            <person name="Kohn T."/>
            <person name="Peeters S.H."/>
            <person name="Heuer A."/>
            <person name="Rast P."/>
            <person name="Oberbeckmann S."/>
            <person name="Bunk B."/>
            <person name="Jeske O."/>
            <person name="Meyerdierks A."/>
            <person name="Storesund J.E."/>
            <person name="Kallscheuer N."/>
            <person name="Luecker S."/>
            <person name="Lage O.M."/>
            <person name="Pohl T."/>
            <person name="Merkel B.J."/>
            <person name="Hornburger P."/>
            <person name="Mueller R.-W."/>
            <person name="Bruemmer F."/>
            <person name="Labrenz M."/>
            <person name="Spormann A.M."/>
            <person name="Op den Camp H."/>
            <person name="Overmann J."/>
            <person name="Amann R."/>
            <person name="Jetten M.S.M."/>
            <person name="Mascher T."/>
            <person name="Medema M.H."/>
            <person name="Devos D.P."/>
            <person name="Kaster A.-K."/>
            <person name="Ovreas L."/>
            <person name="Rohde M."/>
            <person name="Galperin M.Y."/>
            <person name="Jogler C."/>
        </authorList>
    </citation>
    <scope>NUCLEOTIDE SEQUENCE [LARGE SCALE GENOMIC DNA]</scope>
    <source>
        <strain evidence="4 5">Pan161</strain>
    </source>
</reference>
<dbReference type="InterPro" id="IPR013784">
    <property type="entry name" value="Carb-bd-like_fold"/>
</dbReference>
<dbReference type="KEGG" id="gax:Pan161_00370"/>
<dbReference type="Proteomes" id="UP000316855">
    <property type="component" value="Chromosome"/>
</dbReference>
<feature type="transmembrane region" description="Helical" evidence="2">
    <location>
        <begin position="6"/>
        <end position="29"/>
    </location>
</feature>
<dbReference type="InterPro" id="IPR008969">
    <property type="entry name" value="CarboxyPept-like_regulatory"/>
</dbReference>
<keyword evidence="5" id="KW-1185">Reference proteome</keyword>
<dbReference type="Pfam" id="PF05569">
    <property type="entry name" value="Peptidase_M56"/>
    <property type="match status" value="1"/>
</dbReference>
<dbReference type="PANTHER" id="PTHR34978:SF3">
    <property type="entry name" value="SLR0241 PROTEIN"/>
    <property type="match status" value="1"/>
</dbReference>
<evidence type="ECO:0000256" key="1">
    <source>
        <dbReference type="SAM" id="MobiDB-lite"/>
    </source>
</evidence>
<feature type="transmembrane region" description="Helical" evidence="2">
    <location>
        <begin position="256"/>
        <end position="275"/>
    </location>
</feature>
<keyword evidence="2" id="KW-0812">Transmembrane</keyword>
<dbReference type="OrthoDB" id="279966at2"/>
<sequence length="934" mass="104443">MWWLNAVGSWLLDATVFGAIILFLGGLAVWFCREPVYRIRIIHWTFIACLLVPLLQQGNIIPKYSLNLWQETGSNIDPLSDQNRSPESAEIVLMPPQHTEVAMHEPPLPFNPMTKQNADTVPRETLTPAEQVAPQSTTGGVLTTIIFRALQMAYLAIVGFLFVRAALGFVRRSRIARSAQPASAELCELLTSIAGSHTQNARLLVSQQVRSPFMWGLSRPTIVIPAALAAEESAAQLRWCLAHEWSHVLRRDFSTLLLANLVKFVCFYQPVYWWLRRQLTLSQDFLADAFAAQQGDSTEDYASFLVSLARAESQPKLAGTLGIRDQHSQLLQRINMLVKSVQPLLQCENRISTIAIIVSALIVVGGLSALRLSAAPLDDQVTAAEKKTASQTEKPPAATALDAKPRDEIPKQLPQPITYNGKVVDQKTGQPIADATVIIKRQLNTDPQADQRTTLRTTTHKTDAQGNYRFTLSAEEVAESQLYLNFEIQHPQYEFRRKSNSHAWILKNLKNGNLPFFSTIQLFPGKTVSAVVLQPDGTPAANIRVLVFSKPTQKDSGYHSFLDSQTDENGRFEVVVARPGEGVVWVLPEHFSPLTAYLNNGLHGDIGPLQLQKGTRMAGQVLDRKGKAVPNVAVNLYRKAHLKNYDGYLESLPVLDHTGTGTVTDADGRFKLTPLPSGRYNVSVDDRVYYGYKGPGREQFKVDDVFVPFEITIREDETNEPIEIRAVPQIKIRGRLFDSQGNPLASYPQRLTGWYPNDKTAYDLLVWTKSTAPGNDGWFEFKVPRGIVKTEFNLHFGQGTACRWRLKPGAPLKGGKIVLGTLEEDFSTLEAVRYVAPDLFLKVVDEHGHQLSQFNVKSKYHVKPPEKDPFHFSDETGDVNFLKQADGRRRSLQLLPDQEITISIEKQGFTTEPQTVTLKEAEVRELVFVLKKTE</sequence>
<feature type="domain" description="Peptidase M56" evidence="3">
    <location>
        <begin position="96"/>
        <end position="337"/>
    </location>
</feature>
<dbReference type="RefSeq" id="WP_145223600.1">
    <property type="nucleotide sequence ID" value="NZ_CP036343.1"/>
</dbReference>
<dbReference type="SUPFAM" id="SSF49464">
    <property type="entry name" value="Carboxypeptidase regulatory domain-like"/>
    <property type="match status" value="1"/>
</dbReference>
<accession>A0A517V5Z0</accession>
<dbReference type="EMBL" id="CP036343">
    <property type="protein sequence ID" value="QDT88421.1"/>
    <property type="molecule type" value="Genomic_DNA"/>
</dbReference>
<dbReference type="InterPro" id="IPR008756">
    <property type="entry name" value="Peptidase_M56"/>
</dbReference>
<evidence type="ECO:0000313" key="4">
    <source>
        <dbReference type="EMBL" id="QDT88421.1"/>
    </source>
</evidence>
<dbReference type="Gene3D" id="2.60.40.1120">
    <property type="entry name" value="Carboxypeptidase-like, regulatory domain"/>
    <property type="match status" value="2"/>
</dbReference>
<dbReference type="GO" id="GO:0030246">
    <property type="term" value="F:carbohydrate binding"/>
    <property type="evidence" value="ECO:0007669"/>
    <property type="project" value="InterPro"/>
</dbReference>
<evidence type="ECO:0000256" key="2">
    <source>
        <dbReference type="SAM" id="Phobius"/>
    </source>
</evidence>
<dbReference type="CDD" id="cd07341">
    <property type="entry name" value="M56_BlaR1_MecR1_like"/>
    <property type="match status" value="1"/>
</dbReference>
<feature type="region of interest" description="Disordered" evidence="1">
    <location>
        <begin position="385"/>
        <end position="414"/>
    </location>
</feature>
<dbReference type="PANTHER" id="PTHR34978">
    <property type="entry name" value="POSSIBLE SENSOR-TRANSDUCER PROTEIN BLAR"/>
    <property type="match status" value="1"/>
</dbReference>
<name>A0A517V5Z0_9PLAN</name>
<keyword evidence="2" id="KW-0472">Membrane</keyword>
<protein>
    <submittedName>
        <fullName evidence="4">BlaR1 peptidase M56</fullName>
    </submittedName>
</protein>
<gene>
    <name evidence="4" type="ORF">Pan161_00370</name>
</gene>
<dbReference type="SUPFAM" id="SSF49452">
    <property type="entry name" value="Starch-binding domain-like"/>
    <property type="match status" value="1"/>
</dbReference>
<evidence type="ECO:0000259" key="3">
    <source>
        <dbReference type="Pfam" id="PF05569"/>
    </source>
</evidence>
<dbReference type="InterPro" id="IPR052173">
    <property type="entry name" value="Beta-lactam_resp_regulator"/>
</dbReference>